<keyword evidence="3" id="KW-0732">Signal</keyword>
<evidence type="ECO:0000256" key="2">
    <source>
        <dbReference type="ARBA" id="ARBA00023284"/>
    </source>
</evidence>
<sequence length="205" mass="22730">MSKYALIFIGFLFSGSAFSSDYNVTAQTAPTGKNSTVSLNNETNFNLVGETLIVGDYLPSVALTRHDFTNYETSKEKDRVRIFSVLASVDTPVCHQQANELSKTVETYGDLLQDIDFIALSADTVFAQKRFIADNKLSSKVTFLSDSLYHDFGIKSGTQIRELGLMARTIIVVDKNNRIVYLQRVPELTTLPDLSKAIEIAKANI</sequence>
<keyword evidence="2" id="KW-0676">Redox-active center</keyword>
<dbReference type="InterPro" id="IPR036249">
    <property type="entry name" value="Thioredoxin-like_sf"/>
</dbReference>
<accession>A0ABR9Z733</accession>
<dbReference type="Pfam" id="PF08534">
    <property type="entry name" value="Redoxin"/>
    <property type="match status" value="1"/>
</dbReference>
<organism evidence="5 6">
    <name type="scientific">Vibrio anguillarum</name>
    <name type="common">Listonella anguillarum</name>
    <dbReference type="NCBI Taxonomy" id="55601"/>
    <lineage>
        <taxon>Bacteria</taxon>
        <taxon>Pseudomonadati</taxon>
        <taxon>Pseudomonadota</taxon>
        <taxon>Gammaproteobacteria</taxon>
        <taxon>Vibrionales</taxon>
        <taxon>Vibrionaceae</taxon>
        <taxon>Vibrio</taxon>
    </lineage>
</organism>
<dbReference type="InterPro" id="IPR013740">
    <property type="entry name" value="Redoxin"/>
</dbReference>
<dbReference type="RefSeq" id="WP_130193642.1">
    <property type="nucleotide sequence ID" value="NZ_RDPI01000017.1"/>
</dbReference>
<reference evidence="5 6" key="1">
    <citation type="journal article" date="2021" name="PeerJ">
        <title>Analysis of 44 Vibrio anguillarum genomes reveals high genetic diversity.</title>
        <authorList>
            <person name="Hansen M.J."/>
            <person name="Dalsgaard I."/>
        </authorList>
    </citation>
    <scope>NUCLEOTIDE SEQUENCE [LARGE SCALE GENOMIC DNA]</scope>
    <source>
        <strain evidence="5 6">040915-1/1B</strain>
    </source>
</reference>
<evidence type="ECO:0000259" key="4">
    <source>
        <dbReference type="PROSITE" id="PS51352"/>
    </source>
</evidence>
<dbReference type="PANTHER" id="PTHR43110">
    <property type="entry name" value="THIOL PEROXIDASE"/>
    <property type="match status" value="1"/>
</dbReference>
<dbReference type="Proteomes" id="UP000726136">
    <property type="component" value="Unassembled WGS sequence"/>
</dbReference>
<dbReference type="GO" id="GO:0004601">
    <property type="term" value="F:peroxidase activity"/>
    <property type="evidence" value="ECO:0007669"/>
    <property type="project" value="UniProtKB-KW"/>
</dbReference>
<feature type="signal peptide" evidence="3">
    <location>
        <begin position="1"/>
        <end position="19"/>
    </location>
</feature>
<evidence type="ECO:0000256" key="1">
    <source>
        <dbReference type="ARBA" id="ARBA00023157"/>
    </source>
</evidence>
<keyword evidence="1" id="KW-1015">Disulfide bond</keyword>
<name>A0ABR9Z733_VIBAN</name>
<dbReference type="Gene3D" id="3.40.30.10">
    <property type="entry name" value="Glutaredoxin"/>
    <property type="match status" value="1"/>
</dbReference>
<evidence type="ECO:0000313" key="5">
    <source>
        <dbReference type="EMBL" id="MBF4374253.1"/>
    </source>
</evidence>
<evidence type="ECO:0000313" key="6">
    <source>
        <dbReference type="Proteomes" id="UP000726136"/>
    </source>
</evidence>
<gene>
    <name evidence="5" type="ORF">EAY46_14370</name>
</gene>
<dbReference type="InterPro" id="IPR013766">
    <property type="entry name" value="Thioredoxin_domain"/>
</dbReference>
<dbReference type="PANTHER" id="PTHR43110:SF1">
    <property type="entry name" value="THIOL PEROXIDASE"/>
    <property type="match status" value="1"/>
</dbReference>
<keyword evidence="5" id="KW-0560">Oxidoreductase</keyword>
<proteinExistence type="predicted"/>
<feature type="chain" id="PRO_5046658312" evidence="3">
    <location>
        <begin position="20"/>
        <end position="205"/>
    </location>
</feature>
<protein>
    <submittedName>
        <fullName evidence="5">Thioredoxin peroxidase</fullName>
    </submittedName>
</protein>
<dbReference type="PROSITE" id="PS51352">
    <property type="entry name" value="THIOREDOXIN_2"/>
    <property type="match status" value="1"/>
</dbReference>
<dbReference type="EMBL" id="RDPI01000017">
    <property type="protein sequence ID" value="MBF4374253.1"/>
    <property type="molecule type" value="Genomic_DNA"/>
</dbReference>
<keyword evidence="5" id="KW-0575">Peroxidase</keyword>
<evidence type="ECO:0000256" key="3">
    <source>
        <dbReference type="SAM" id="SignalP"/>
    </source>
</evidence>
<feature type="domain" description="Thioredoxin" evidence="4">
    <location>
        <begin position="52"/>
        <end position="203"/>
    </location>
</feature>
<dbReference type="SUPFAM" id="SSF52833">
    <property type="entry name" value="Thioredoxin-like"/>
    <property type="match status" value="1"/>
</dbReference>
<keyword evidence="6" id="KW-1185">Reference proteome</keyword>
<dbReference type="InterPro" id="IPR050455">
    <property type="entry name" value="Tpx_Peroxidase_subfamily"/>
</dbReference>
<comment type="caution">
    <text evidence="5">The sequence shown here is derived from an EMBL/GenBank/DDBJ whole genome shotgun (WGS) entry which is preliminary data.</text>
</comment>